<gene>
    <name evidence="1" type="ORF">GCM10022223_17860</name>
</gene>
<keyword evidence="2" id="KW-1185">Reference proteome</keyword>
<accession>A0ABP6Z954</accession>
<organism evidence="1 2">
    <name type="scientific">Kineosporia mesophila</name>
    <dbReference type="NCBI Taxonomy" id="566012"/>
    <lineage>
        <taxon>Bacteria</taxon>
        <taxon>Bacillati</taxon>
        <taxon>Actinomycetota</taxon>
        <taxon>Actinomycetes</taxon>
        <taxon>Kineosporiales</taxon>
        <taxon>Kineosporiaceae</taxon>
        <taxon>Kineosporia</taxon>
    </lineage>
</organism>
<protein>
    <submittedName>
        <fullName evidence="1">Uncharacterized protein</fullName>
    </submittedName>
</protein>
<comment type="caution">
    <text evidence="1">The sequence shown here is derived from an EMBL/GenBank/DDBJ whole genome shotgun (WGS) entry which is preliminary data.</text>
</comment>
<evidence type="ECO:0000313" key="2">
    <source>
        <dbReference type="Proteomes" id="UP001501074"/>
    </source>
</evidence>
<proteinExistence type="predicted"/>
<dbReference type="Proteomes" id="UP001501074">
    <property type="component" value="Unassembled WGS sequence"/>
</dbReference>
<reference evidence="2" key="1">
    <citation type="journal article" date="2019" name="Int. J. Syst. Evol. Microbiol.">
        <title>The Global Catalogue of Microorganisms (GCM) 10K type strain sequencing project: providing services to taxonomists for standard genome sequencing and annotation.</title>
        <authorList>
            <consortium name="The Broad Institute Genomics Platform"/>
            <consortium name="The Broad Institute Genome Sequencing Center for Infectious Disease"/>
            <person name="Wu L."/>
            <person name="Ma J."/>
        </authorList>
    </citation>
    <scope>NUCLEOTIDE SEQUENCE [LARGE SCALE GENOMIC DNA]</scope>
    <source>
        <strain evidence="2">JCM 16902</strain>
    </source>
</reference>
<name>A0ABP6Z954_9ACTN</name>
<sequence>MNHYSEFPEFDQVYFENSWVLNIEATPGKLRITLDVVLRERHPMFTSPVAAEQYCYQKGSLTFEGVSEIHWSGQESMVAARDNIDGQLDFGGLDDFVISGESSSLTGNFGFITVISRFPILEMEARP</sequence>
<dbReference type="EMBL" id="BAAAZO010000002">
    <property type="protein sequence ID" value="GAA3602519.1"/>
    <property type="molecule type" value="Genomic_DNA"/>
</dbReference>
<evidence type="ECO:0000313" key="1">
    <source>
        <dbReference type="EMBL" id="GAA3602519.1"/>
    </source>
</evidence>